<comment type="caution">
    <text evidence="3">The sequence shown here is derived from an EMBL/GenBank/DDBJ whole genome shotgun (WGS) entry which is preliminary data.</text>
</comment>
<feature type="domain" description="USP" evidence="2">
    <location>
        <begin position="1"/>
        <end position="70"/>
    </location>
</feature>
<dbReference type="SUPFAM" id="SSF54001">
    <property type="entry name" value="Cysteine proteinases"/>
    <property type="match status" value="1"/>
</dbReference>
<organism evidence="3 4">
    <name type="scientific">Polyodon spathula</name>
    <name type="common">North American paddlefish</name>
    <name type="synonym">Squalus spathula</name>
    <dbReference type="NCBI Taxonomy" id="7913"/>
    <lineage>
        <taxon>Eukaryota</taxon>
        <taxon>Metazoa</taxon>
        <taxon>Chordata</taxon>
        <taxon>Craniata</taxon>
        <taxon>Vertebrata</taxon>
        <taxon>Euteleostomi</taxon>
        <taxon>Actinopterygii</taxon>
        <taxon>Chondrostei</taxon>
        <taxon>Acipenseriformes</taxon>
        <taxon>Polyodontidae</taxon>
        <taxon>Polyodon</taxon>
    </lineage>
</organism>
<dbReference type="PANTHER" id="PTHR35975:SF1">
    <property type="entry name" value="SMALL INTEGRAL MEMBRANE PROTEIN 11"/>
    <property type="match status" value="1"/>
</dbReference>
<evidence type="ECO:0000259" key="2">
    <source>
        <dbReference type="PROSITE" id="PS50235"/>
    </source>
</evidence>
<dbReference type="Gene3D" id="3.90.70.10">
    <property type="entry name" value="Cysteine proteinases"/>
    <property type="match status" value="1"/>
</dbReference>
<dbReference type="InterPro" id="IPR038765">
    <property type="entry name" value="Papain-like_cys_pep_sf"/>
</dbReference>
<evidence type="ECO:0000256" key="1">
    <source>
        <dbReference type="SAM" id="MobiDB-lite"/>
    </source>
</evidence>
<feature type="non-terminal residue" evidence="3">
    <location>
        <position position="1"/>
    </location>
</feature>
<keyword evidence="4" id="KW-1185">Reference proteome</keyword>
<evidence type="ECO:0000313" key="3">
    <source>
        <dbReference type="EMBL" id="MBN3276310.1"/>
    </source>
</evidence>
<dbReference type="GO" id="GO:0016787">
    <property type="term" value="F:hydrolase activity"/>
    <property type="evidence" value="ECO:0007669"/>
    <property type="project" value="UniProtKB-KW"/>
</dbReference>
<dbReference type="CDD" id="cd02257">
    <property type="entry name" value="Peptidase_C19"/>
    <property type="match status" value="1"/>
</dbReference>
<dbReference type="InterPro" id="IPR042125">
    <property type="entry name" value="SMIM11"/>
</dbReference>
<dbReference type="Pfam" id="PF00443">
    <property type="entry name" value="UCH"/>
    <property type="match status" value="1"/>
</dbReference>
<dbReference type="Proteomes" id="UP001166093">
    <property type="component" value="Unassembled WGS sequence"/>
</dbReference>
<evidence type="ECO:0000313" key="4">
    <source>
        <dbReference type="Proteomes" id="UP001166093"/>
    </source>
</evidence>
<accession>A0ABS2XPP1</accession>
<dbReference type="PROSITE" id="PS50235">
    <property type="entry name" value="USP_3"/>
    <property type="match status" value="1"/>
</dbReference>
<feature type="non-terminal residue" evidence="3">
    <location>
        <position position="202"/>
    </location>
</feature>
<dbReference type="Pfam" id="PF14981">
    <property type="entry name" value="FAM165"/>
    <property type="match status" value="1"/>
</dbReference>
<dbReference type="InterPro" id="IPR001394">
    <property type="entry name" value="Peptidase_C19_UCH"/>
</dbReference>
<dbReference type="InterPro" id="IPR018200">
    <property type="entry name" value="USP_CS"/>
</dbReference>
<gene>
    <name evidence="3" type="primary">Usp27x</name>
    <name evidence="3" type="ORF">GTO93_0016577</name>
</gene>
<reference evidence="3" key="1">
    <citation type="journal article" date="2021" name="Cell">
        <title>Tracing the genetic footprints of vertebrate landing in non-teleost ray-finned fishes.</title>
        <authorList>
            <person name="Bi X."/>
            <person name="Wang K."/>
            <person name="Yang L."/>
            <person name="Pan H."/>
            <person name="Jiang H."/>
            <person name="Wei Q."/>
            <person name="Fang M."/>
            <person name="Yu H."/>
            <person name="Zhu C."/>
            <person name="Cai Y."/>
            <person name="He Y."/>
            <person name="Gan X."/>
            <person name="Zeng H."/>
            <person name="Yu D."/>
            <person name="Zhu Y."/>
            <person name="Jiang H."/>
            <person name="Qiu Q."/>
            <person name="Yang H."/>
            <person name="Zhang Y.E."/>
            <person name="Wang W."/>
            <person name="Zhu M."/>
            <person name="He S."/>
            <person name="Zhang G."/>
        </authorList>
    </citation>
    <scope>NUCLEOTIDE SEQUENCE</scope>
    <source>
        <strain evidence="3">Pddl_001</strain>
    </source>
</reference>
<keyword evidence="3" id="KW-0378">Hydrolase</keyword>
<dbReference type="PROSITE" id="PS00973">
    <property type="entry name" value="USP_2"/>
    <property type="match status" value="1"/>
</dbReference>
<dbReference type="InterPro" id="IPR028889">
    <property type="entry name" value="USP"/>
</dbReference>
<protein>
    <submittedName>
        <fullName evidence="3">UBP27 hydrolase</fullName>
    </submittedName>
</protein>
<feature type="region of interest" description="Disordered" evidence="1">
    <location>
        <begin position="172"/>
        <end position="202"/>
    </location>
</feature>
<sequence length="202" mass="23937">MHYELFSISVHAGNLDSGHYYAFIKHHEDRQWYICDDTSVRKTHWNYIQKKLRMNDLRRHDAHSVTGRRRSYSRDHSWSQYWCHRPVRHQPSLHLRTPQQKHSTQTYQKGHNDTQAPAKNYLLAMGMMAFVKEEQEQQALDNFPVLLYILAAKTLLLCLGFAATKMYQSRKAEAALKKQQEQKRLAAAAEHREKEDTDKKED</sequence>
<dbReference type="EMBL" id="JAAWVQ010058656">
    <property type="protein sequence ID" value="MBN3276310.1"/>
    <property type="molecule type" value="Genomic_DNA"/>
</dbReference>
<dbReference type="PANTHER" id="PTHR35975">
    <property type="entry name" value="SMALL INTEGRAL MEMBRANE PROTEIN 11A"/>
    <property type="match status" value="1"/>
</dbReference>
<proteinExistence type="predicted"/>
<name>A0ABS2XPP1_POLSP</name>